<dbReference type="Proteomes" id="UP000000564">
    <property type="component" value="Chromosome"/>
</dbReference>
<evidence type="ECO:0000313" key="2">
    <source>
        <dbReference type="Proteomes" id="UP000000564"/>
    </source>
</evidence>
<reference evidence="1 2" key="1">
    <citation type="journal article" date="2002" name="Proc. Natl. Acad. Sci. U.S.A.">
        <title>Genome sequence of a serotype M3 strain of group A Streptococcus: phage-encoded toxins, the high-virulence phenotype, and clone emergence.</title>
        <authorList>
            <person name="Beres S.B."/>
            <person name="Sylva G.L."/>
            <person name="Barbian K.D."/>
            <person name="Lei B."/>
            <person name="Hoff J.S."/>
            <person name="Mammarella N.D."/>
            <person name="Liu M.Y."/>
            <person name="Smoot J.C."/>
            <person name="Porcella S.F."/>
            <person name="Parkins L.D."/>
            <person name="Campbell D.S."/>
            <person name="Smith T.M."/>
            <person name="McCormick J.K."/>
            <person name="Leung D.Y."/>
            <person name="Schlievert P.M."/>
            <person name="Musser J.M."/>
        </authorList>
    </citation>
    <scope>NUCLEOTIDE SEQUENCE [LARGE SCALE GENOMIC DNA]</scope>
    <source>
        <strain evidence="2">ATCC BAA-595 / MGAS315</strain>
    </source>
</reference>
<dbReference type="EMBL" id="AE014074">
    <property type="protein sequence ID" value="AAM79845.1"/>
    <property type="molecule type" value="Genomic_DNA"/>
</dbReference>
<dbReference type="HOGENOM" id="CLU_2482015_0_0_9"/>
<gene>
    <name evidence="1" type="ordered locus">SpyM3_1238</name>
</gene>
<protein>
    <submittedName>
        <fullName evidence="1">Uncharacterized protein</fullName>
    </submittedName>
</protein>
<organism evidence="1 2">
    <name type="scientific">Streptococcus pyogenes serotype M3 (strain ATCC BAA-595 / MGAS315)</name>
    <dbReference type="NCBI Taxonomy" id="198466"/>
    <lineage>
        <taxon>Bacteria</taxon>
        <taxon>Bacillati</taxon>
        <taxon>Bacillota</taxon>
        <taxon>Bacilli</taxon>
        <taxon>Lactobacillales</taxon>
        <taxon>Streptococcaceae</taxon>
        <taxon>Streptococcus</taxon>
    </lineage>
</organism>
<sequence>MWLADSSVEDSAEVSCCTVHGVISYRGLKFCGETAPLIIFRLFIWTCVRIRKYSLNIECSGTFDSCKVCRRAFVRGLSSSKPLEHEP</sequence>
<name>A0A0H2UVN7_STRP3</name>
<evidence type="ECO:0000313" key="1">
    <source>
        <dbReference type="EMBL" id="AAM79845.1"/>
    </source>
</evidence>
<dbReference type="KEGG" id="spg:SpyM3_1238"/>
<proteinExistence type="predicted"/>
<accession>A0A0H2UVN7</accession>
<dbReference type="AlphaFoldDB" id="A0A0H2UVN7"/>